<dbReference type="PANTHER" id="PTHR33281:SF19">
    <property type="entry name" value="VOLTAGE-DEPENDENT ANION CHANNEL-FORMING PROTEIN YNEE"/>
    <property type="match status" value="1"/>
</dbReference>
<evidence type="ECO:0000256" key="3">
    <source>
        <dbReference type="ARBA" id="ARBA00022475"/>
    </source>
</evidence>
<evidence type="ECO:0000256" key="6">
    <source>
        <dbReference type="ARBA" id="ARBA00023065"/>
    </source>
</evidence>
<keyword evidence="6" id="KW-0406">Ion transport</keyword>
<accession>F8NHG7</accession>
<reference evidence="8" key="1">
    <citation type="submission" date="2011-04" db="EMBL/GenBank/DDBJ databases">
        <title>Evolution of plant cell wall degrading machinery underlies the functional diversity of forest fungi.</title>
        <authorList>
            <consortium name="US DOE Joint Genome Institute (JGI-PGF)"/>
            <person name="Eastwood D.C."/>
            <person name="Floudas D."/>
            <person name="Binder M."/>
            <person name="Majcherczyk A."/>
            <person name="Schneider P."/>
            <person name="Aerts A."/>
            <person name="Asiegbu F.O."/>
            <person name="Baker S.E."/>
            <person name="Barry K."/>
            <person name="Bendiksby M."/>
            <person name="Blumentritt M."/>
            <person name="Coutinho P.M."/>
            <person name="Cullen D."/>
            <person name="Cullen D."/>
            <person name="Gathman A."/>
            <person name="Goodell B."/>
            <person name="Henrissat B."/>
            <person name="Ihrmark K."/>
            <person name="Kauserud H."/>
            <person name="Kohler A."/>
            <person name="LaButti K."/>
            <person name="Lapidus A."/>
            <person name="Lavin J.L."/>
            <person name="Lee Y.-H."/>
            <person name="Lindquist E."/>
            <person name="Lilly W."/>
            <person name="Lucas S."/>
            <person name="Morin E."/>
            <person name="Murat C."/>
            <person name="Oguiza J.A."/>
            <person name="Park J."/>
            <person name="Pisabarro A.G."/>
            <person name="Riley R."/>
            <person name="Rosling A."/>
            <person name="Salamov A."/>
            <person name="Schmidt O."/>
            <person name="Schmutz J."/>
            <person name="Skrede I."/>
            <person name="Stenlid J."/>
            <person name="Wiebenga A."/>
            <person name="Xie X."/>
            <person name="Kues U."/>
            <person name="Hibbett D.S."/>
            <person name="Hoffmeister D."/>
            <person name="Hogberg N."/>
            <person name="Martin F."/>
            <person name="Grigoriev I.V."/>
            <person name="Watkinson S.C."/>
        </authorList>
    </citation>
    <scope>NUCLEOTIDE SEQUENCE</scope>
    <source>
        <strain evidence="8">S7.9</strain>
    </source>
</reference>
<evidence type="ECO:0000313" key="8">
    <source>
        <dbReference type="EMBL" id="EGO29138.1"/>
    </source>
</evidence>
<evidence type="ECO:0000256" key="4">
    <source>
        <dbReference type="ARBA" id="ARBA00022692"/>
    </source>
</evidence>
<evidence type="ECO:0000256" key="5">
    <source>
        <dbReference type="ARBA" id="ARBA00022989"/>
    </source>
</evidence>
<evidence type="ECO:0000256" key="2">
    <source>
        <dbReference type="ARBA" id="ARBA00022448"/>
    </source>
</evidence>
<dbReference type="PANTHER" id="PTHR33281">
    <property type="entry name" value="UPF0187 PROTEIN YNEE"/>
    <property type="match status" value="1"/>
</dbReference>
<dbReference type="Pfam" id="PF25539">
    <property type="entry name" value="Bestrophin_2"/>
    <property type="match status" value="1"/>
</dbReference>
<keyword evidence="4" id="KW-0812">Transmembrane</keyword>
<dbReference type="RefSeq" id="XP_007313380.1">
    <property type="nucleotide sequence ID" value="XM_007313318.1"/>
</dbReference>
<comment type="subcellular location">
    <subcellularLocation>
        <location evidence="1">Cell membrane</location>
        <topology evidence="1">Multi-pass membrane protein</topology>
    </subcellularLocation>
</comment>
<protein>
    <submittedName>
        <fullName evidence="8">Uncharacterized protein</fullName>
    </submittedName>
</protein>
<keyword evidence="2" id="KW-0813">Transport</keyword>
<proteinExistence type="predicted"/>
<dbReference type="GO" id="GO:0005886">
    <property type="term" value="C:plasma membrane"/>
    <property type="evidence" value="ECO:0007669"/>
    <property type="project" value="UniProtKB-SubCell"/>
</dbReference>
<dbReference type="KEGG" id="sla:SERLADRAFT_444981"/>
<dbReference type="EMBL" id="GL945429">
    <property type="protein sequence ID" value="EGO29138.1"/>
    <property type="molecule type" value="Genomic_DNA"/>
</dbReference>
<gene>
    <name evidence="8" type="ORF">SERLADRAFT_444981</name>
</gene>
<evidence type="ECO:0000256" key="7">
    <source>
        <dbReference type="ARBA" id="ARBA00023136"/>
    </source>
</evidence>
<dbReference type="OrthoDB" id="1368at2759"/>
<dbReference type="GO" id="GO:0005254">
    <property type="term" value="F:chloride channel activity"/>
    <property type="evidence" value="ECO:0007669"/>
    <property type="project" value="InterPro"/>
</dbReference>
<organism>
    <name type="scientific">Serpula lacrymans var. lacrymans (strain S7.9)</name>
    <name type="common">Dry rot fungus</name>
    <dbReference type="NCBI Taxonomy" id="578457"/>
    <lineage>
        <taxon>Eukaryota</taxon>
        <taxon>Fungi</taxon>
        <taxon>Dikarya</taxon>
        <taxon>Basidiomycota</taxon>
        <taxon>Agaricomycotina</taxon>
        <taxon>Agaricomycetes</taxon>
        <taxon>Agaricomycetidae</taxon>
        <taxon>Boletales</taxon>
        <taxon>Coniophorineae</taxon>
        <taxon>Serpulaceae</taxon>
        <taxon>Serpula</taxon>
    </lineage>
</organism>
<dbReference type="GeneID" id="18816151"/>
<evidence type="ECO:0000256" key="1">
    <source>
        <dbReference type="ARBA" id="ARBA00004651"/>
    </source>
</evidence>
<sequence>MINLLQAFSIAVKHSLRRELGIYYEDLFPLICFLPKYASQHASHVDTIPCTHPLESARNPPKGKFRSFLSKSPFFKSANFCHSSPTGTSAADLTGVSPVCSPPEEHGNVPLELILHLSSYFAHLLAQGLLQPAAATMFANNICMLQDSLANLERVRTSPLPFAYQVHLRISTWLYLFFLPLGRDLNSYLASATTFASFLFLGFLEIGQEIENPFDYDPNDLDIDDFCLTIQRDLHEITAHPAPMTLSYIYTPLNQPFIPTDCRGADTIAQASNAYYTSAGPREYGERRPNELNLGDDAARGIDGKEAVGGCNEEDVVRHVLTRNWREIRKSENYSVQ</sequence>
<dbReference type="HOGENOM" id="CLU_824291_0_0_1"/>
<keyword evidence="3" id="KW-1003">Cell membrane</keyword>
<dbReference type="InterPro" id="IPR044669">
    <property type="entry name" value="YneE/VCCN1/2-like"/>
</dbReference>
<dbReference type="AlphaFoldDB" id="F8NHG7"/>
<name>F8NHG7_SERL9</name>
<dbReference type="Proteomes" id="UP000008064">
    <property type="component" value="Unassembled WGS sequence"/>
</dbReference>
<keyword evidence="7" id="KW-0472">Membrane</keyword>
<keyword evidence="5" id="KW-1133">Transmembrane helix</keyword>